<evidence type="ECO:0000313" key="2">
    <source>
        <dbReference type="WBParaSite" id="SVE_1121200.1"/>
    </source>
</evidence>
<name>A0A0K0FPR8_STRVS</name>
<protein>
    <submittedName>
        <fullName evidence="2">Ovule protein</fullName>
    </submittedName>
</protein>
<sequence>MNCTAMKDYLNVSNLCDYCKFTGLVEGVSPASSWKQLGVFTPRMLLPIVLQKLSESALSKKVLKKAAKIFSFIASYIVESAPSTPSTSKSSNPLIPIV</sequence>
<reference evidence="2" key="2">
    <citation type="submission" date="2015-08" db="UniProtKB">
        <authorList>
            <consortium name="WormBaseParasite"/>
        </authorList>
    </citation>
    <scope>IDENTIFICATION</scope>
</reference>
<dbReference type="WBParaSite" id="SVE_1121200.1">
    <property type="protein sequence ID" value="SVE_1121200.1"/>
    <property type="gene ID" value="SVE_1121200"/>
</dbReference>
<keyword evidence="1" id="KW-1185">Reference proteome</keyword>
<reference evidence="1" key="1">
    <citation type="submission" date="2014-07" db="EMBL/GenBank/DDBJ databases">
        <authorList>
            <person name="Martin A.A"/>
            <person name="De Silva N."/>
        </authorList>
    </citation>
    <scope>NUCLEOTIDE SEQUENCE</scope>
</reference>
<dbReference type="AlphaFoldDB" id="A0A0K0FPR8"/>
<accession>A0A0K0FPR8</accession>
<evidence type="ECO:0000313" key="1">
    <source>
        <dbReference type="Proteomes" id="UP000035680"/>
    </source>
</evidence>
<dbReference type="Proteomes" id="UP000035680">
    <property type="component" value="Unassembled WGS sequence"/>
</dbReference>
<proteinExistence type="predicted"/>
<organism evidence="1 2">
    <name type="scientific">Strongyloides venezuelensis</name>
    <name type="common">Threadworm</name>
    <dbReference type="NCBI Taxonomy" id="75913"/>
    <lineage>
        <taxon>Eukaryota</taxon>
        <taxon>Metazoa</taxon>
        <taxon>Ecdysozoa</taxon>
        <taxon>Nematoda</taxon>
        <taxon>Chromadorea</taxon>
        <taxon>Rhabditida</taxon>
        <taxon>Tylenchina</taxon>
        <taxon>Panagrolaimomorpha</taxon>
        <taxon>Strongyloidoidea</taxon>
        <taxon>Strongyloididae</taxon>
        <taxon>Strongyloides</taxon>
    </lineage>
</organism>